<evidence type="ECO:0000259" key="4">
    <source>
        <dbReference type="Pfam" id="PF00496"/>
    </source>
</evidence>
<comment type="similarity">
    <text evidence="1">Belongs to the bacterial solute-binding protein 5 family.</text>
</comment>
<feature type="domain" description="Solute-binding protein family 5" evidence="4">
    <location>
        <begin position="94"/>
        <end position="440"/>
    </location>
</feature>
<comment type="caution">
    <text evidence="5">The sequence shown here is derived from an EMBL/GenBank/DDBJ whole genome shotgun (WGS) entry which is preliminary data.</text>
</comment>
<dbReference type="GO" id="GO:1904680">
    <property type="term" value="F:peptide transmembrane transporter activity"/>
    <property type="evidence" value="ECO:0007669"/>
    <property type="project" value="TreeGrafter"/>
</dbReference>
<dbReference type="AlphaFoldDB" id="A0A3E1RG57"/>
<dbReference type="PANTHER" id="PTHR30290:SF9">
    <property type="entry name" value="OLIGOPEPTIDE-BINDING PROTEIN APPA"/>
    <property type="match status" value="1"/>
</dbReference>
<accession>A0A3E1RG57</accession>
<dbReference type="InterPro" id="IPR030678">
    <property type="entry name" value="Peptide/Ni-bd"/>
</dbReference>
<keyword evidence="6" id="KW-1185">Reference proteome</keyword>
<dbReference type="Gene3D" id="3.90.76.10">
    <property type="entry name" value="Dipeptide-binding Protein, Domain 1"/>
    <property type="match status" value="1"/>
</dbReference>
<reference evidence="5 6" key="1">
    <citation type="submission" date="2018-05" db="EMBL/GenBank/DDBJ databases">
        <title>Rhodoferax soyangensis sp.nov., isolated from an oligotrophic freshwater lake.</title>
        <authorList>
            <person name="Park M."/>
        </authorList>
    </citation>
    <scope>NUCLEOTIDE SEQUENCE [LARGE SCALE GENOMIC DNA]</scope>
    <source>
        <strain evidence="5 6">IMCC26218</strain>
    </source>
</reference>
<dbReference type="Gene3D" id="3.10.105.10">
    <property type="entry name" value="Dipeptide-binding Protein, Domain 3"/>
    <property type="match status" value="1"/>
</dbReference>
<dbReference type="Proteomes" id="UP000260665">
    <property type="component" value="Unassembled WGS sequence"/>
</dbReference>
<dbReference type="InterPro" id="IPR006311">
    <property type="entry name" value="TAT_signal"/>
</dbReference>
<dbReference type="Gene3D" id="3.40.190.10">
    <property type="entry name" value="Periplasmic binding protein-like II"/>
    <property type="match status" value="1"/>
</dbReference>
<dbReference type="PROSITE" id="PS51318">
    <property type="entry name" value="TAT"/>
    <property type="match status" value="1"/>
</dbReference>
<dbReference type="SUPFAM" id="SSF53850">
    <property type="entry name" value="Periplasmic binding protein-like II"/>
    <property type="match status" value="1"/>
</dbReference>
<dbReference type="GO" id="GO:0030288">
    <property type="term" value="C:outer membrane-bounded periplasmic space"/>
    <property type="evidence" value="ECO:0007669"/>
    <property type="project" value="UniProtKB-ARBA"/>
</dbReference>
<evidence type="ECO:0000256" key="1">
    <source>
        <dbReference type="ARBA" id="ARBA00005695"/>
    </source>
</evidence>
<dbReference type="PANTHER" id="PTHR30290">
    <property type="entry name" value="PERIPLASMIC BINDING COMPONENT OF ABC TRANSPORTER"/>
    <property type="match status" value="1"/>
</dbReference>
<keyword evidence="3" id="KW-0732">Signal</keyword>
<dbReference type="CDD" id="cd08503">
    <property type="entry name" value="PBP2_NikA_DppA_OppA_like_17"/>
    <property type="match status" value="1"/>
</dbReference>
<dbReference type="Pfam" id="PF00496">
    <property type="entry name" value="SBP_bac_5"/>
    <property type="match status" value="1"/>
</dbReference>
<sequence>MAMIENKTESGIILDRRQMVLGASAVGLSAAFGSMPALAAGAPKKGGTLRIGMEGGSPSDSLDPRTYADSIPISMSLMLWNNLVEVADNGDATGELFESWEVKPGATEWIFNVRKGITFTSGKTLDADDVIYSLNLHRGETKSPAKSLLADISDIKKLSATQVGITMSNGNLDLPFNLSDYHIIVVPNGTTDFSKPDGTGAYVLEEFQPGVRATFKKKPGNYWKPNRGNFDRVELRYIGDAAARTQALVTGQVDIINRVDPKTAALLAKNKNLRLSRTPGMGNRFAFVAHTDKQPFANKDLMLALKYGIDRKQIVDNVFSGYASIGNDHTVGTKMKYYDTKQKQIAYDPEKAKFHYKKSGLSGPVELQVSEGAFSGATDSGQIYQESLSKAGITLDLKRVSGDGYWDNVWLKSPFCAVYWGNRPTIDNQLTSTFFGGTKNPWNDTHFDNPEFTKTLVAARVEMDQKKRGAMYARCQELIAQNSGMVCFAVQDYLDACSTKLQGLTISGRYDMADDRIAEKGWFA</sequence>
<evidence type="ECO:0000256" key="2">
    <source>
        <dbReference type="ARBA" id="ARBA00022448"/>
    </source>
</evidence>
<organism evidence="5 6">
    <name type="scientific">Rhodoferax lacus</name>
    <dbReference type="NCBI Taxonomy" id="2184758"/>
    <lineage>
        <taxon>Bacteria</taxon>
        <taxon>Pseudomonadati</taxon>
        <taxon>Pseudomonadota</taxon>
        <taxon>Betaproteobacteria</taxon>
        <taxon>Burkholderiales</taxon>
        <taxon>Comamonadaceae</taxon>
        <taxon>Rhodoferax</taxon>
    </lineage>
</organism>
<proteinExistence type="inferred from homology"/>
<dbReference type="InterPro" id="IPR039424">
    <property type="entry name" value="SBP_5"/>
</dbReference>
<keyword evidence="2" id="KW-0813">Transport</keyword>
<name>A0A3E1RG57_9BURK</name>
<dbReference type="OrthoDB" id="9801799at2"/>
<dbReference type="EMBL" id="QFZK01000001">
    <property type="protein sequence ID" value="RFO98367.1"/>
    <property type="molecule type" value="Genomic_DNA"/>
</dbReference>
<protein>
    <submittedName>
        <fullName evidence="5">Peptide ABC transporter substrate-binding protein</fullName>
    </submittedName>
</protein>
<dbReference type="GO" id="GO:0015833">
    <property type="term" value="P:peptide transport"/>
    <property type="evidence" value="ECO:0007669"/>
    <property type="project" value="TreeGrafter"/>
</dbReference>
<gene>
    <name evidence="5" type="ORF">DIC66_00215</name>
</gene>
<dbReference type="RefSeq" id="WP_117172901.1">
    <property type="nucleotide sequence ID" value="NZ_QFZK01000001.1"/>
</dbReference>
<evidence type="ECO:0000313" key="5">
    <source>
        <dbReference type="EMBL" id="RFO98367.1"/>
    </source>
</evidence>
<evidence type="ECO:0000313" key="6">
    <source>
        <dbReference type="Proteomes" id="UP000260665"/>
    </source>
</evidence>
<evidence type="ECO:0000256" key="3">
    <source>
        <dbReference type="ARBA" id="ARBA00022729"/>
    </source>
</evidence>
<dbReference type="GO" id="GO:0043190">
    <property type="term" value="C:ATP-binding cassette (ABC) transporter complex"/>
    <property type="evidence" value="ECO:0007669"/>
    <property type="project" value="InterPro"/>
</dbReference>
<dbReference type="PIRSF" id="PIRSF002741">
    <property type="entry name" value="MppA"/>
    <property type="match status" value="1"/>
</dbReference>
<dbReference type="InterPro" id="IPR000914">
    <property type="entry name" value="SBP_5_dom"/>
</dbReference>